<protein>
    <submittedName>
        <fullName evidence="1">Uncharacterized protein</fullName>
    </submittedName>
</protein>
<dbReference type="EMBL" id="JACCJB010000025">
    <property type="protein sequence ID" value="KAF6217765.1"/>
    <property type="molecule type" value="Genomic_DNA"/>
</dbReference>
<sequence>MATYGSFPLEASTLGRQKAETDVQSHLFAESARATITAVPGFGAPTPLPLRRAAAQIALEHRSRTPELDLGTLQGVLGVQARAKKIHGQ</sequence>
<reference evidence="1 2" key="1">
    <citation type="journal article" date="2020" name="Genomics">
        <title>Complete, high-quality genomes from long-read metagenomic sequencing of two wolf lichen thalli reveals enigmatic genome architecture.</title>
        <authorList>
            <person name="McKenzie S.K."/>
            <person name="Walston R.F."/>
            <person name="Allen J.L."/>
        </authorList>
    </citation>
    <scope>NUCLEOTIDE SEQUENCE [LARGE SCALE GENOMIC DNA]</scope>
    <source>
        <strain evidence="1">WasteWater1</strain>
    </source>
</reference>
<proteinExistence type="predicted"/>
<dbReference type="GeneID" id="59334993"/>
<comment type="caution">
    <text evidence="1">The sequence shown here is derived from an EMBL/GenBank/DDBJ whole genome shotgun (WGS) entry which is preliminary data.</text>
</comment>
<dbReference type="AlphaFoldDB" id="A0A8H6C6G9"/>
<keyword evidence="2" id="KW-1185">Reference proteome</keyword>
<dbReference type="RefSeq" id="XP_037147200.1">
    <property type="nucleotide sequence ID" value="XM_037297490.1"/>
</dbReference>
<organism evidence="1 2">
    <name type="scientific">Letharia lupina</name>
    <dbReference type="NCBI Taxonomy" id="560253"/>
    <lineage>
        <taxon>Eukaryota</taxon>
        <taxon>Fungi</taxon>
        <taxon>Dikarya</taxon>
        <taxon>Ascomycota</taxon>
        <taxon>Pezizomycotina</taxon>
        <taxon>Lecanoromycetes</taxon>
        <taxon>OSLEUM clade</taxon>
        <taxon>Lecanoromycetidae</taxon>
        <taxon>Lecanorales</taxon>
        <taxon>Lecanorineae</taxon>
        <taxon>Parmeliaceae</taxon>
        <taxon>Letharia</taxon>
    </lineage>
</organism>
<evidence type="ECO:0000313" key="1">
    <source>
        <dbReference type="EMBL" id="KAF6217765.1"/>
    </source>
</evidence>
<gene>
    <name evidence="1" type="ORF">HO133_006592</name>
</gene>
<name>A0A8H6C6G9_9LECA</name>
<evidence type="ECO:0000313" key="2">
    <source>
        <dbReference type="Proteomes" id="UP000593566"/>
    </source>
</evidence>
<accession>A0A8H6C6G9</accession>
<dbReference type="Proteomes" id="UP000593566">
    <property type="component" value="Unassembled WGS sequence"/>
</dbReference>